<evidence type="ECO:0000256" key="5">
    <source>
        <dbReference type="PROSITE-ProRule" id="PRU00277"/>
    </source>
</evidence>
<evidence type="ECO:0000256" key="3">
    <source>
        <dbReference type="ARBA" id="ARBA00023110"/>
    </source>
</evidence>
<dbReference type="InterPro" id="IPR001179">
    <property type="entry name" value="PPIase_FKBP_dom"/>
</dbReference>
<dbReference type="EC" id="5.2.1.8" evidence="2 5"/>
<reference evidence="8 9" key="1">
    <citation type="submission" date="2019-07" db="EMBL/GenBank/DDBJ databases">
        <title>Genome sequencing for Formosa sp. PS13.</title>
        <authorList>
            <person name="Park S.-J."/>
        </authorList>
    </citation>
    <scope>NUCLEOTIDE SEQUENCE [LARGE SCALE GENOMIC DNA]</scope>
    <source>
        <strain evidence="8 9">PS13</strain>
    </source>
</reference>
<organism evidence="8 9">
    <name type="scientific">Formosa sediminum</name>
    <dbReference type="NCBI Taxonomy" id="2594004"/>
    <lineage>
        <taxon>Bacteria</taxon>
        <taxon>Pseudomonadati</taxon>
        <taxon>Bacteroidota</taxon>
        <taxon>Flavobacteriia</taxon>
        <taxon>Flavobacteriales</taxon>
        <taxon>Flavobacteriaceae</taxon>
        <taxon>Formosa</taxon>
    </lineage>
</organism>
<sequence>MTLLKQSFKFIVLALVVSFTACNEKYPDLEDGMYAEIITNKGTMVANLEFEKTPVTVANFVSLAEGTNTMVDSVYRGKKFYDGILFHRVIDGFMIQGGDPTGTGSGGPGYRFADEFNDSLKHDKPGILSMANAGPGSNGSQFFITEVPTPNLDNRHTVFGELVLGLDVQDSISNVKKDGRDKPVDDVVIETINIIRKGSEAKKFDANAVFLDSFAEIERKREEAEKKLNEAKAAFLENDKAIKANMKTLPTGLGISVISEGNGVKPESTDNVLINYAGYLEDGSLFDSNIVDIAKAYGMYNEVRDQQRGYQPFPMIYNETAGLIPGFREAMLNMNVGDKVRAYIPAALAYGERGAGNVIKPNSNLIFDLEIVGIAE</sequence>
<dbReference type="SUPFAM" id="SSF50891">
    <property type="entry name" value="Cyclophilin-like"/>
    <property type="match status" value="1"/>
</dbReference>
<dbReference type="RefSeq" id="WP_143382306.1">
    <property type="nucleotide sequence ID" value="NZ_CP041637.1"/>
</dbReference>
<dbReference type="InterPro" id="IPR029000">
    <property type="entry name" value="Cyclophilin-like_dom_sf"/>
</dbReference>
<dbReference type="SUPFAM" id="SSF54534">
    <property type="entry name" value="FKBP-like"/>
    <property type="match status" value="1"/>
</dbReference>
<accession>A0A516GVI3</accession>
<dbReference type="InterPro" id="IPR046357">
    <property type="entry name" value="PPIase_dom_sf"/>
</dbReference>
<dbReference type="AlphaFoldDB" id="A0A516GVI3"/>
<dbReference type="OrthoDB" id="9807797at2"/>
<feature type="domain" description="PPIase FKBP-type" evidence="6">
    <location>
        <begin position="269"/>
        <end position="375"/>
    </location>
</feature>
<gene>
    <name evidence="8" type="ORF">FNB79_15965</name>
</gene>
<dbReference type="InterPro" id="IPR002130">
    <property type="entry name" value="Cyclophilin-type_PPIase_dom"/>
</dbReference>
<dbReference type="KEGG" id="fop:FNB79_15965"/>
<keyword evidence="3 5" id="KW-0697">Rotamase</keyword>
<dbReference type="Pfam" id="PF00160">
    <property type="entry name" value="Pro_isomerase"/>
    <property type="match status" value="1"/>
</dbReference>
<dbReference type="PROSITE" id="PS50072">
    <property type="entry name" value="CSA_PPIASE_2"/>
    <property type="match status" value="1"/>
</dbReference>
<dbReference type="InterPro" id="IPR044666">
    <property type="entry name" value="Cyclophilin_A-like"/>
</dbReference>
<dbReference type="Gene3D" id="3.10.50.40">
    <property type="match status" value="1"/>
</dbReference>
<dbReference type="PANTHER" id="PTHR45625">
    <property type="entry name" value="PEPTIDYL-PROLYL CIS-TRANS ISOMERASE-RELATED"/>
    <property type="match status" value="1"/>
</dbReference>
<evidence type="ECO:0000256" key="1">
    <source>
        <dbReference type="ARBA" id="ARBA00000971"/>
    </source>
</evidence>
<dbReference type="PANTHER" id="PTHR45625:SF4">
    <property type="entry name" value="PEPTIDYLPROLYL ISOMERASE DOMAIN AND WD REPEAT-CONTAINING PROTEIN 1"/>
    <property type="match status" value="1"/>
</dbReference>
<name>A0A516GVI3_9FLAO</name>
<dbReference type="GO" id="GO:0003755">
    <property type="term" value="F:peptidyl-prolyl cis-trans isomerase activity"/>
    <property type="evidence" value="ECO:0007669"/>
    <property type="project" value="UniProtKB-KW"/>
</dbReference>
<dbReference type="Proteomes" id="UP000319209">
    <property type="component" value="Chromosome"/>
</dbReference>
<evidence type="ECO:0000313" key="9">
    <source>
        <dbReference type="Proteomes" id="UP000319209"/>
    </source>
</evidence>
<evidence type="ECO:0000313" key="8">
    <source>
        <dbReference type="EMBL" id="QDO95400.1"/>
    </source>
</evidence>
<dbReference type="PROSITE" id="PS51257">
    <property type="entry name" value="PROKAR_LIPOPROTEIN"/>
    <property type="match status" value="1"/>
</dbReference>
<keyword evidence="4 5" id="KW-0413">Isomerase</keyword>
<dbReference type="Pfam" id="PF00254">
    <property type="entry name" value="FKBP_C"/>
    <property type="match status" value="1"/>
</dbReference>
<dbReference type="CDD" id="cd00317">
    <property type="entry name" value="cyclophilin"/>
    <property type="match status" value="1"/>
</dbReference>
<evidence type="ECO:0000259" key="7">
    <source>
        <dbReference type="PROSITE" id="PS50072"/>
    </source>
</evidence>
<dbReference type="PRINTS" id="PR00153">
    <property type="entry name" value="CSAPPISMRASE"/>
</dbReference>
<feature type="domain" description="PPIase cyclophilin-type" evidence="7">
    <location>
        <begin position="42"/>
        <end position="194"/>
    </location>
</feature>
<evidence type="ECO:0000256" key="2">
    <source>
        <dbReference type="ARBA" id="ARBA00013194"/>
    </source>
</evidence>
<dbReference type="Gene3D" id="2.40.100.10">
    <property type="entry name" value="Cyclophilin-like"/>
    <property type="match status" value="1"/>
</dbReference>
<protein>
    <recommendedName>
        <fullName evidence="2 5">peptidylprolyl isomerase</fullName>
        <ecNumber evidence="2 5">5.2.1.8</ecNumber>
    </recommendedName>
</protein>
<dbReference type="EMBL" id="CP041637">
    <property type="protein sequence ID" value="QDO95400.1"/>
    <property type="molecule type" value="Genomic_DNA"/>
</dbReference>
<proteinExistence type="predicted"/>
<evidence type="ECO:0000259" key="6">
    <source>
        <dbReference type="PROSITE" id="PS50059"/>
    </source>
</evidence>
<keyword evidence="9" id="KW-1185">Reference proteome</keyword>
<dbReference type="PROSITE" id="PS50059">
    <property type="entry name" value="FKBP_PPIASE"/>
    <property type="match status" value="1"/>
</dbReference>
<evidence type="ECO:0000256" key="4">
    <source>
        <dbReference type="ARBA" id="ARBA00023235"/>
    </source>
</evidence>
<comment type="catalytic activity">
    <reaction evidence="1 5">
        <text>[protein]-peptidylproline (omega=180) = [protein]-peptidylproline (omega=0)</text>
        <dbReference type="Rhea" id="RHEA:16237"/>
        <dbReference type="Rhea" id="RHEA-COMP:10747"/>
        <dbReference type="Rhea" id="RHEA-COMP:10748"/>
        <dbReference type="ChEBI" id="CHEBI:83833"/>
        <dbReference type="ChEBI" id="CHEBI:83834"/>
        <dbReference type="EC" id="5.2.1.8"/>
    </reaction>
</comment>